<dbReference type="Pfam" id="PF13005">
    <property type="entry name" value="zf-IS66"/>
    <property type="match status" value="1"/>
</dbReference>
<feature type="domain" description="Transposase IS66 central" evidence="1">
    <location>
        <begin position="124"/>
        <end position="406"/>
    </location>
</feature>
<dbReference type="InterPro" id="IPR052344">
    <property type="entry name" value="Transposase-related"/>
</dbReference>
<keyword evidence="4" id="KW-0614">Plasmid</keyword>
<name>A0A6P1V9X5_9ENTR</name>
<evidence type="ECO:0000313" key="4">
    <source>
        <dbReference type="EMBL" id="QHS50116.1"/>
    </source>
</evidence>
<dbReference type="EMBL" id="CP048110">
    <property type="protein sequence ID" value="QHS50116.1"/>
    <property type="molecule type" value="Genomic_DNA"/>
</dbReference>
<dbReference type="Proteomes" id="UP000464389">
    <property type="component" value="Plasmid unnamed2"/>
</dbReference>
<dbReference type="Pfam" id="PF13817">
    <property type="entry name" value="DDE_Tnp_IS66_C"/>
    <property type="match status" value="1"/>
</dbReference>
<accession>A0A6P1V9X5</accession>
<dbReference type="AlphaFoldDB" id="A0A6P1V9X5"/>
<evidence type="ECO:0000259" key="3">
    <source>
        <dbReference type="Pfam" id="PF13817"/>
    </source>
</evidence>
<feature type="domain" description="Transposase IS66 zinc-finger binding" evidence="2">
    <location>
        <begin position="60"/>
        <end position="104"/>
    </location>
</feature>
<dbReference type="PANTHER" id="PTHR33678">
    <property type="entry name" value="BLL1576 PROTEIN"/>
    <property type="match status" value="1"/>
</dbReference>
<dbReference type="NCBIfam" id="NF033517">
    <property type="entry name" value="transpos_IS66"/>
    <property type="match status" value="1"/>
</dbReference>
<dbReference type="PANTHER" id="PTHR33678:SF1">
    <property type="entry name" value="BLL1576 PROTEIN"/>
    <property type="match status" value="1"/>
</dbReference>
<gene>
    <name evidence="4" type="ORF">GW952_31425</name>
</gene>
<reference evidence="4 5" key="1">
    <citation type="submission" date="2020-01" db="EMBL/GenBank/DDBJ databases">
        <title>Bactrocera dorsalis gut bacteria genome.</title>
        <authorList>
            <person name="Zhang H."/>
            <person name="Cai Z."/>
        </authorList>
    </citation>
    <scope>NUCLEOTIDE SEQUENCE [LARGE SCALE GENOMIC DNA]</scope>
    <source>
        <strain evidence="4 5">BD177</strain>
        <plasmid evidence="4 5">unnamed2</plasmid>
    </source>
</reference>
<geneLocation type="plasmid" evidence="4">
    <name>unnamed2</name>
</geneLocation>
<sequence length="456" mass="51672">MLRMSEAGRVSFRLTLSPVPLTLSLRPDSPLSLGPPVKRRPRLPPALPRNVITVTLPPEEQVCDNCCQPMHVMGEEVREELELIPAHIQVTRYVREKYACRCCEQNGTTGSVKTAPPVPALFPKSYATPSLVAQIIVNKFQFALPLYRQEALFAGLDIPLSRQTQSQWLLKVAERLKPLRARMQEALLSQDVIFADETTLNVLSQEGGQSYMWLYGTGRDVRDMEDPTPHLVLYDYQDSRSGRCAAAFLSGYTGYLQVDGYAGYHSTEAKLVGCMAHARRKFEEAQRAQPNTKVGKAVWALSHIQKLYRVEKGCQGKSPEEVYRRRQTESKPLMEEFGRWLEKTEVLPKGYLGKAIGYCRKQWPKLMRYLEDGRLGIDNNRAERAIKPFVIGRKNWLFSNTEAGAHASTLLYSLVESARINGLNQYDYLHAVLTALKSPDDEIDWDALLPWKITLS</sequence>
<dbReference type="Pfam" id="PF03050">
    <property type="entry name" value="DDE_Tnp_IS66"/>
    <property type="match status" value="1"/>
</dbReference>
<evidence type="ECO:0000259" key="2">
    <source>
        <dbReference type="Pfam" id="PF13005"/>
    </source>
</evidence>
<evidence type="ECO:0000259" key="1">
    <source>
        <dbReference type="Pfam" id="PF03050"/>
    </source>
</evidence>
<evidence type="ECO:0000313" key="5">
    <source>
        <dbReference type="Proteomes" id="UP000464389"/>
    </source>
</evidence>
<dbReference type="RefSeq" id="WP_162122879.1">
    <property type="nucleotide sequence ID" value="NZ_CP048110.1"/>
</dbReference>
<dbReference type="InterPro" id="IPR039552">
    <property type="entry name" value="IS66_C"/>
</dbReference>
<dbReference type="InterPro" id="IPR024474">
    <property type="entry name" value="Znf_dom_IS66"/>
</dbReference>
<organism evidence="4 5">
    <name type="scientific">Klebsiella michiganensis</name>
    <dbReference type="NCBI Taxonomy" id="1134687"/>
    <lineage>
        <taxon>Bacteria</taxon>
        <taxon>Pseudomonadati</taxon>
        <taxon>Pseudomonadota</taxon>
        <taxon>Gammaproteobacteria</taxon>
        <taxon>Enterobacterales</taxon>
        <taxon>Enterobacteriaceae</taxon>
        <taxon>Klebsiella/Raoultella group</taxon>
        <taxon>Klebsiella</taxon>
    </lineage>
</organism>
<protein>
    <submittedName>
        <fullName evidence="4">IS66 family transposase</fullName>
    </submittedName>
</protein>
<dbReference type="InterPro" id="IPR004291">
    <property type="entry name" value="Transposase_IS66_central"/>
</dbReference>
<proteinExistence type="predicted"/>
<feature type="domain" description="Transposase IS66 C-terminal" evidence="3">
    <location>
        <begin position="413"/>
        <end position="451"/>
    </location>
</feature>